<keyword evidence="1" id="KW-0472">Membrane</keyword>
<accession>A0ABP0E6U9</accession>
<evidence type="ECO:0000256" key="1">
    <source>
        <dbReference type="SAM" id="Phobius"/>
    </source>
</evidence>
<dbReference type="Proteomes" id="UP001497600">
    <property type="component" value="Chromosome B"/>
</dbReference>
<gene>
    <name evidence="2" type="primary">RCF2</name>
    <name evidence="2" type="ORF">CAAN4_B01618</name>
</gene>
<keyword evidence="1" id="KW-0812">Transmembrane</keyword>
<dbReference type="EMBL" id="OZ004254">
    <property type="protein sequence ID" value="CAK7895701.1"/>
    <property type="molecule type" value="Genomic_DNA"/>
</dbReference>
<feature type="transmembrane region" description="Helical" evidence="1">
    <location>
        <begin position="20"/>
        <end position="38"/>
    </location>
</feature>
<organism evidence="2 3">
    <name type="scientific">[Candida] anglica</name>
    <dbReference type="NCBI Taxonomy" id="148631"/>
    <lineage>
        <taxon>Eukaryota</taxon>
        <taxon>Fungi</taxon>
        <taxon>Dikarya</taxon>
        <taxon>Ascomycota</taxon>
        <taxon>Saccharomycotina</taxon>
        <taxon>Pichiomycetes</taxon>
        <taxon>Debaryomycetaceae</taxon>
        <taxon>Kurtzmaniella</taxon>
    </lineage>
</organism>
<reference evidence="2 3" key="1">
    <citation type="submission" date="2024-01" db="EMBL/GenBank/DDBJ databases">
        <authorList>
            <consortium name="Genoscope - CEA"/>
            <person name="William W."/>
        </authorList>
    </citation>
    <scope>NUCLEOTIDE SEQUENCE [LARGE SCALE GENOMIC DNA]</scope>
    <source>
        <strain evidence="2 3">29B2s-10</strain>
    </source>
</reference>
<evidence type="ECO:0000313" key="3">
    <source>
        <dbReference type="Proteomes" id="UP001497600"/>
    </source>
</evidence>
<evidence type="ECO:0000313" key="2">
    <source>
        <dbReference type="EMBL" id="CAK7895701.1"/>
    </source>
</evidence>
<proteinExistence type="predicted"/>
<keyword evidence="3" id="KW-1185">Reference proteome</keyword>
<protein>
    <submittedName>
        <fullName evidence="2">Respiratory supercomplex factor 2, mitochondrial</fullName>
    </submittedName>
</protein>
<sequence length="192" mass="21684">MKEITAEESNAHWDYTIAEGVKGTLIGGSVSFGTFFFLKRYRPAYFKSFSSTIKSAMLIMPTITLCSFWAEEGSREFDLKLHSKGENIMEEYRIWNEKSISEKIREITWANQYKIVLGAYGLSIFGAEEYATKKIGLEAQRIARRNALGGATFLAIAVLVALSRPNVDAEKNNEWKKFLEPKSSATETKALE</sequence>
<keyword evidence="1" id="KW-1133">Transmembrane helix</keyword>
<name>A0ABP0E6U9_9ASCO</name>